<protein>
    <recommendedName>
        <fullName evidence="9">Cobalt transport protein</fullName>
    </recommendedName>
</protein>
<evidence type="ECO:0000313" key="8">
    <source>
        <dbReference type="Proteomes" id="UP000002586"/>
    </source>
</evidence>
<dbReference type="Pfam" id="PF02361">
    <property type="entry name" value="CbiQ"/>
    <property type="match status" value="1"/>
</dbReference>
<keyword evidence="8" id="KW-1185">Reference proteome</keyword>
<comment type="subcellular location">
    <subcellularLocation>
        <location evidence="1">Membrane</location>
        <topology evidence="1">Multi-pass membrane protein</topology>
    </subcellularLocation>
</comment>
<accession>A0L8J9</accession>
<evidence type="ECO:0008006" key="9">
    <source>
        <dbReference type="Google" id="ProtNLM"/>
    </source>
</evidence>
<evidence type="ECO:0000256" key="2">
    <source>
        <dbReference type="ARBA" id="ARBA00008564"/>
    </source>
</evidence>
<dbReference type="STRING" id="156889.Mmc1_1784"/>
<feature type="transmembrane region" description="Helical" evidence="6">
    <location>
        <begin position="93"/>
        <end position="119"/>
    </location>
</feature>
<evidence type="ECO:0000256" key="3">
    <source>
        <dbReference type="ARBA" id="ARBA00022692"/>
    </source>
</evidence>
<organism evidence="7 8">
    <name type="scientific">Magnetococcus marinus (strain ATCC BAA-1437 / JCM 17883 / MC-1)</name>
    <dbReference type="NCBI Taxonomy" id="156889"/>
    <lineage>
        <taxon>Bacteria</taxon>
        <taxon>Pseudomonadati</taxon>
        <taxon>Pseudomonadota</taxon>
        <taxon>Magnetococcia</taxon>
        <taxon>Magnetococcales</taxon>
        <taxon>Magnetococcaceae</taxon>
        <taxon>Magnetococcus</taxon>
    </lineage>
</organism>
<dbReference type="HOGENOM" id="CLU_1174279_0_0_5"/>
<sequence length="236" mass="26164">MVALLLLLGPVMGVPIWHPAWIAALLLMVLGWWWQRHALAQLGRLWWRMRWLLVGIVLLHSLFTPGHALVPWLGEALTGEGVVHGVSQALRLLLFAGLALLFVLTTPAMHILAGLAALVPHTGPLQHYAGRLVNLLGFTLLTAPRMAEMGEALQQALQLRQRREGAVSGRLARWMLHGQLLLGRILEDLPAQEEALMVRGYTQQLPLFVRTAAPWGGQEWRLLTLPVLVLLLAVLV</sequence>
<dbReference type="GO" id="GO:0005886">
    <property type="term" value="C:plasma membrane"/>
    <property type="evidence" value="ECO:0007669"/>
    <property type="project" value="UniProtKB-ARBA"/>
</dbReference>
<reference evidence="7 8" key="2">
    <citation type="journal article" date="2012" name="Int. J. Syst. Evol. Microbiol.">
        <title>Magnetococcus marinus gen. nov., sp. nov., a marine, magnetotactic bacterium that represents a novel lineage (Magnetococcaceae fam. nov.; Magnetococcales ord. nov.) at the base of the Alphaproteobacteria.</title>
        <authorList>
            <person name="Bazylinski D.A."/>
            <person name="Williams T.J."/>
            <person name="Lefevre C.T."/>
            <person name="Berg R.J."/>
            <person name="Zhang C.L."/>
            <person name="Bowser S.S."/>
            <person name="Dean A.J."/>
            <person name="Beveridge T.J."/>
        </authorList>
    </citation>
    <scope>NUCLEOTIDE SEQUENCE [LARGE SCALE GENOMIC DNA]</scope>
    <source>
        <strain evidence="8">ATCC BAA-1437 / JCM 17883 / MC-1</strain>
    </source>
</reference>
<dbReference type="EMBL" id="CP000471">
    <property type="protein sequence ID" value="ABK44292.1"/>
    <property type="molecule type" value="Genomic_DNA"/>
</dbReference>
<evidence type="ECO:0000256" key="5">
    <source>
        <dbReference type="ARBA" id="ARBA00023136"/>
    </source>
</evidence>
<comment type="similarity">
    <text evidence="2">Belongs to the CbiQ family.</text>
</comment>
<evidence type="ECO:0000313" key="7">
    <source>
        <dbReference type="EMBL" id="ABK44292.1"/>
    </source>
</evidence>
<feature type="transmembrane region" description="Helical" evidence="6">
    <location>
        <begin position="23"/>
        <end position="39"/>
    </location>
</feature>
<reference evidence="8" key="1">
    <citation type="journal article" date="2009" name="Appl. Environ. Microbiol.">
        <title>Complete genome sequence of the chemolithoautotrophic marine magnetotactic coccus strain MC-1.</title>
        <authorList>
            <person name="Schubbe S."/>
            <person name="Williams T.J."/>
            <person name="Xie G."/>
            <person name="Kiss H.E."/>
            <person name="Brettin T.S."/>
            <person name="Martinez D."/>
            <person name="Ross C.A."/>
            <person name="Schuler D."/>
            <person name="Cox B.L."/>
            <person name="Nealson K.H."/>
            <person name="Bazylinski D.A."/>
        </authorList>
    </citation>
    <scope>NUCLEOTIDE SEQUENCE [LARGE SCALE GENOMIC DNA]</scope>
    <source>
        <strain evidence="8">ATCC BAA-1437 / JCM 17883 / MC-1</strain>
    </source>
</reference>
<dbReference type="eggNOG" id="COG0619">
    <property type="taxonomic scope" value="Bacteria"/>
</dbReference>
<dbReference type="KEGG" id="mgm:Mmc1_1784"/>
<dbReference type="AlphaFoldDB" id="A0L8J9"/>
<proteinExistence type="inferred from homology"/>
<dbReference type="Proteomes" id="UP000002586">
    <property type="component" value="Chromosome"/>
</dbReference>
<keyword evidence="3 6" id="KW-0812">Transmembrane</keyword>
<keyword evidence="4 6" id="KW-1133">Transmembrane helix</keyword>
<dbReference type="InterPro" id="IPR003339">
    <property type="entry name" value="ABC/ECF_trnsptr_transmembrane"/>
</dbReference>
<name>A0L8J9_MAGMM</name>
<evidence type="ECO:0000256" key="1">
    <source>
        <dbReference type="ARBA" id="ARBA00004141"/>
    </source>
</evidence>
<evidence type="ECO:0000256" key="6">
    <source>
        <dbReference type="SAM" id="Phobius"/>
    </source>
</evidence>
<keyword evidence="5 6" id="KW-0472">Membrane</keyword>
<gene>
    <name evidence="7" type="ordered locus">Mmc1_1784</name>
</gene>
<feature type="transmembrane region" description="Helical" evidence="6">
    <location>
        <begin position="51"/>
        <end position="73"/>
    </location>
</feature>
<evidence type="ECO:0000256" key="4">
    <source>
        <dbReference type="ARBA" id="ARBA00022989"/>
    </source>
</evidence>